<reference evidence="1 2" key="1">
    <citation type="journal article" date="2024" name="Science">
        <title>Giant polyketide synthase enzymes in the biosynthesis of giant marine polyether toxins.</title>
        <authorList>
            <person name="Fallon T.R."/>
            <person name="Shende V.V."/>
            <person name="Wierzbicki I.H."/>
            <person name="Pendleton A.L."/>
            <person name="Watervoot N.F."/>
            <person name="Auber R.P."/>
            <person name="Gonzalez D.J."/>
            <person name="Wisecaver J.H."/>
            <person name="Moore B.S."/>
        </authorList>
    </citation>
    <scope>NUCLEOTIDE SEQUENCE [LARGE SCALE GENOMIC DNA]</scope>
    <source>
        <strain evidence="1 2">12B1</strain>
    </source>
</reference>
<dbReference type="AlphaFoldDB" id="A0AB34J5H6"/>
<proteinExistence type="predicted"/>
<gene>
    <name evidence="1" type="ORF">AB1Y20_003698</name>
</gene>
<protein>
    <submittedName>
        <fullName evidence="1">Uncharacterized protein</fullName>
    </submittedName>
</protein>
<organism evidence="1 2">
    <name type="scientific">Prymnesium parvum</name>
    <name type="common">Toxic golden alga</name>
    <dbReference type="NCBI Taxonomy" id="97485"/>
    <lineage>
        <taxon>Eukaryota</taxon>
        <taxon>Haptista</taxon>
        <taxon>Haptophyta</taxon>
        <taxon>Prymnesiophyceae</taxon>
        <taxon>Prymnesiales</taxon>
        <taxon>Prymnesiaceae</taxon>
        <taxon>Prymnesium</taxon>
    </lineage>
</organism>
<comment type="caution">
    <text evidence="1">The sequence shown here is derived from an EMBL/GenBank/DDBJ whole genome shotgun (WGS) entry which is preliminary data.</text>
</comment>
<dbReference type="EMBL" id="JBGBPQ010000012">
    <property type="protein sequence ID" value="KAL1514604.1"/>
    <property type="molecule type" value="Genomic_DNA"/>
</dbReference>
<name>A0AB34J5H6_PRYPA</name>
<evidence type="ECO:0000313" key="1">
    <source>
        <dbReference type="EMBL" id="KAL1514604.1"/>
    </source>
</evidence>
<keyword evidence="2" id="KW-1185">Reference proteome</keyword>
<accession>A0AB34J5H6</accession>
<evidence type="ECO:0000313" key="2">
    <source>
        <dbReference type="Proteomes" id="UP001515480"/>
    </source>
</evidence>
<dbReference type="Proteomes" id="UP001515480">
    <property type="component" value="Unassembled WGS sequence"/>
</dbReference>
<sequence length="286" mass="31368">MPALLRGITRNGSELSALQPPCTVQNGCCMRHPRACGSLTRIPHATAWSDAGRDGALHQMMRPGRGNRTDFVAHDLFGDAGLHRSVKYVGANTTLPTLGFPSQVRAEVNEWILQKHRECPLCNTLPLRHAGNYSFRMLDYVGPMDIVCSPEKTSCTSGSVMLRPRPTPCDHTSAAAYWFALDGTQAHFHHFMMEWLPQLAYLLAVQELEMLSGNISLVVDSLIANSTTLRQALLTLELPVEAVQALRPGGLMLHTKGHTISASSRIKLSSLQSLLREGLKCTAFLS</sequence>